<feature type="transmembrane region" description="Helical" evidence="2">
    <location>
        <begin position="697"/>
        <end position="718"/>
    </location>
</feature>
<evidence type="ECO:0008006" key="5">
    <source>
        <dbReference type="Google" id="ProtNLM"/>
    </source>
</evidence>
<feature type="transmembrane region" description="Helical" evidence="2">
    <location>
        <begin position="215"/>
        <end position="239"/>
    </location>
</feature>
<gene>
    <name evidence="3" type="ORF">CYMTET_54137</name>
</gene>
<reference evidence="3 4" key="1">
    <citation type="journal article" date="2015" name="Genome Biol. Evol.">
        <title>Comparative Genomics of a Bacterivorous Green Alga Reveals Evolutionary Causalities and Consequences of Phago-Mixotrophic Mode of Nutrition.</title>
        <authorList>
            <person name="Burns J.A."/>
            <person name="Paasch A."/>
            <person name="Narechania A."/>
            <person name="Kim E."/>
        </authorList>
    </citation>
    <scope>NUCLEOTIDE SEQUENCE [LARGE SCALE GENOMIC DNA]</scope>
    <source>
        <strain evidence="3 4">PLY_AMNH</strain>
    </source>
</reference>
<keyword evidence="4" id="KW-1185">Reference proteome</keyword>
<protein>
    <recommendedName>
        <fullName evidence="5">TRP C-terminal domain-containing protein</fullName>
    </recommendedName>
</protein>
<feature type="transmembrane region" description="Helical" evidence="2">
    <location>
        <begin position="260"/>
        <end position="287"/>
    </location>
</feature>
<feature type="non-terminal residue" evidence="3">
    <location>
        <position position="1"/>
    </location>
</feature>
<evidence type="ECO:0000313" key="4">
    <source>
        <dbReference type="Proteomes" id="UP001190700"/>
    </source>
</evidence>
<keyword evidence="2" id="KW-1133">Transmembrane helix</keyword>
<evidence type="ECO:0000256" key="2">
    <source>
        <dbReference type="SAM" id="Phobius"/>
    </source>
</evidence>
<comment type="caution">
    <text evidence="3">The sequence shown here is derived from an EMBL/GenBank/DDBJ whole genome shotgun (WGS) entry which is preliminary data.</text>
</comment>
<feature type="transmembrane region" description="Helical" evidence="2">
    <location>
        <begin position="322"/>
        <end position="347"/>
    </location>
</feature>
<dbReference type="PANTHER" id="PTHR11319:SF35">
    <property type="entry name" value="OUTER MEMBRANE PROTEIN PMPC-RELATED"/>
    <property type="match status" value="1"/>
</dbReference>
<evidence type="ECO:0000313" key="3">
    <source>
        <dbReference type="EMBL" id="KAK3235671.1"/>
    </source>
</evidence>
<feature type="transmembrane region" description="Helical" evidence="2">
    <location>
        <begin position="627"/>
        <end position="653"/>
    </location>
</feature>
<sequence length="891" mass="99149">VLDRLYSCAIPAACTTLGEGRCASAKWTARAGKGVAGVAALVLCNTAAYQEGIYCGGTEPAICADGYRNNIALDACEACPSRAQVAGRLVSVITAVVVLIMLLIAFLALWQNSAMRSAKSAAAMVRDLMAEFLEQSQHKKIHVAKAACNILVGYFQVMGSLPSIYSPELIPDGIRRFLRYSGSVNVNVDSMLDMRCLAYHFLTSDSAKVSSYWYAFWQSVCLPWACAVFFVLLYFYLLWRRGDSVDISKPEERRRWRSDTRVACFGYALFVMMFMHPGISTVIFQVFQCESVYFDDPDLQMQHWLQHDSSQECHTSEYALKVGLACVTIIGYLFGFPVLLLLGMRCLRQYQLVRMPREEVERHADLMTRRVWLFATDDAPVLRRFAADSQGVVEASAASVEGNGGLDAKRQPVALDARWQSVTLDAERQSIALDAERQSIALDAERQSIALDAERQSIALPVYRWALQWRREVARRATEMDMYVLKSTFAQCCGSDPASLIAARRDLDAKQNFRTRRILGRGLSERERARKSKWLRQASKKALGEAAGSEHDFEGTILTYDGRLIHGVVCPMRPDVGAHGDITYVPITWLDSTRLIQALEQFRECYKDEYYYWQSVEIMRRMLQTGIVVLMGMCFGEDMALVYAACVAGLFIVMHQRYAPFKSNAVDNLQLAVLVNQFMVQMMLVTMRLKDGSDSDALGVTMLVAQFILICAIFRHIIPACTPVINKIYGKSRKALSQSQFGHYFHPGAGSAYSLQATQGSAHGSPAENLTSASRNLASAEIWLGGSNSLSEISPENNSSPHADAPVRSPDDLVIRSTDDTMLWISNAAAKSPMQRMSLSSEEDLDKFALPGPPPTPQHEDAHIDKEINVIKNRMTVVKDVAQHSPKEAIG</sequence>
<feature type="region of interest" description="Disordered" evidence="1">
    <location>
        <begin position="791"/>
        <end position="811"/>
    </location>
</feature>
<proteinExistence type="predicted"/>
<name>A0AAE0EPC8_9CHLO</name>
<dbReference type="Proteomes" id="UP001190700">
    <property type="component" value="Unassembled WGS sequence"/>
</dbReference>
<keyword evidence="2" id="KW-0812">Transmembrane</keyword>
<dbReference type="AlphaFoldDB" id="A0AAE0EPC8"/>
<dbReference type="EMBL" id="LGRX02035250">
    <property type="protein sequence ID" value="KAK3235671.1"/>
    <property type="molecule type" value="Genomic_DNA"/>
</dbReference>
<keyword evidence="2" id="KW-0472">Membrane</keyword>
<feature type="transmembrane region" description="Helical" evidence="2">
    <location>
        <begin position="89"/>
        <end position="110"/>
    </location>
</feature>
<organism evidence="3 4">
    <name type="scientific">Cymbomonas tetramitiformis</name>
    <dbReference type="NCBI Taxonomy" id="36881"/>
    <lineage>
        <taxon>Eukaryota</taxon>
        <taxon>Viridiplantae</taxon>
        <taxon>Chlorophyta</taxon>
        <taxon>Pyramimonadophyceae</taxon>
        <taxon>Pyramimonadales</taxon>
        <taxon>Pyramimonadaceae</taxon>
        <taxon>Cymbomonas</taxon>
    </lineage>
</organism>
<accession>A0AAE0EPC8</accession>
<dbReference type="PANTHER" id="PTHR11319">
    <property type="entry name" value="G PROTEIN-COUPLED RECEPTOR-RELATED"/>
    <property type="match status" value="1"/>
</dbReference>
<evidence type="ECO:0000256" key="1">
    <source>
        <dbReference type="SAM" id="MobiDB-lite"/>
    </source>
</evidence>
<feature type="compositionally biased region" description="Polar residues" evidence="1">
    <location>
        <begin position="791"/>
        <end position="801"/>
    </location>
</feature>